<gene>
    <name evidence="1" type="ORF">SSLN_LOCUS13612</name>
</gene>
<accession>A0A183TAW4</accession>
<protein>
    <submittedName>
        <fullName evidence="3">Secreted protein</fullName>
    </submittedName>
</protein>
<dbReference type="InterPro" id="IPR029058">
    <property type="entry name" value="AB_hydrolase_fold"/>
</dbReference>
<name>A0A183TAW4_SCHSO</name>
<dbReference type="EMBL" id="UYSU01038222">
    <property type="protein sequence ID" value="VDL99997.1"/>
    <property type="molecule type" value="Genomic_DNA"/>
</dbReference>
<dbReference type="AlphaFoldDB" id="A0A183TAW4"/>
<dbReference type="OrthoDB" id="9974421at2759"/>
<proteinExistence type="predicted"/>
<keyword evidence="2" id="KW-1185">Reference proteome</keyword>
<evidence type="ECO:0000313" key="3">
    <source>
        <dbReference type="WBParaSite" id="SSLN_0001412701-mRNA-1"/>
    </source>
</evidence>
<reference evidence="3" key="1">
    <citation type="submission" date="2016-06" db="UniProtKB">
        <authorList>
            <consortium name="WormBaseParasite"/>
        </authorList>
    </citation>
    <scope>IDENTIFICATION</scope>
</reference>
<dbReference type="WBParaSite" id="SSLN_0001412701-mRNA-1">
    <property type="protein sequence ID" value="SSLN_0001412701-mRNA-1"/>
    <property type="gene ID" value="SSLN_0001412701"/>
</dbReference>
<dbReference type="Gene3D" id="3.40.50.1820">
    <property type="entry name" value="alpha/beta hydrolase"/>
    <property type="match status" value="1"/>
</dbReference>
<dbReference type="Proteomes" id="UP000275846">
    <property type="component" value="Unassembled WGS sequence"/>
</dbReference>
<evidence type="ECO:0000313" key="2">
    <source>
        <dbReference type="Proteomes" id="UP000275846"/>
    </source>
</evidence>
<reference evidence="1 2" key="2">
    <citation type="submission" date="2018-11" db="EMBL/GenBank/DDBJ databases">
        <authorList>
            <consortium name="Pathogen Informatics"/>
        </authorList>
    </citation>
    <scope>NUCLEOTIDE SEQUENCE [LARGE SCALE GENOMIC DNA]</scope>
    <source>
        <strain evidence="1 2">NST_G2</strain>
    </source>
</reference>
<organism evidence="3">
    <name type="scientific">Schistocephalus solidus</name>
    <name type="common">Tapeworm</name>
    <dbReference type="NCBI Taxonomy" id="70667"/>
    <lineage>
        <taxon>Eukaryota</taxon>
        <taxon>Metazoa</taxon>
        <taxon>Spiralia</taxon>
        <taxon>Lophotrochozoa</taxon>
        <taxon>Platyhelminthes</taxon>
        <taxon>Cestoda</taxon>
        <taxon>Eucestoda</taxon>
        <taxon>Diphyllobothriidea</taxon>
        <taxon>Diphyllobothriidae</taxon>
        <taxon>Schistocephalus</taxon>
    </lineage>
</organism>
<evidence type="ECO:0000313" key="1">
    <source>
        <dbReference type="EMBL" id="VDL99997.1"/>
    </source>
</evidence>
<sequence>MSILFMDGSIILQMKALILLFLTWDTTYGWVSTTKASIHNPKKRLILKKIIMSVFLGRDGAGTRIAFIKLNSDSVFHSKIAAMVALAPVAYLANVKNPLRLMSPLCKSFDFINNLFGSCLEDSCLEDSCHYSHSYTFSAS</sequence>